<comment type="caution">
    <text evidence="8">The sequence shown here is derived from an EMBL/GenBank/DDBJ whole genome shotgun (WGS) entry which is preliminary data.</text>
</comment>
<dbReference type="SUPFAM" id="SSF53137">
    <property type="entry name" value="Translational machinery components"/>
    <property type="match status" value="1"/>
</dbReference>
<keyword evidence="4 7" id="KW-0689">Ribosomal protein</keyword>
<accession>A0A1F8EE71</accession>
<dbReference type="Gene3D" id="3.30.420.100">
    <property type="match status" value="1"/>
</dbReference>
<dbReference type="Proteomes" id="UP000176893">
    <property type="component" value="Unassembled WGS sequence"/>
</dbReference>
<evidence type="ECO:0000256" key="3">
    <source>
        <dbReference type="ARBA" id="ARBA00022884"/>
    </source>
</evidence>
<keyword evidence="3 7" id="KW-0694">RNA-binding</keyword>
<dbReference type="InterPro" id="IPR057268">
    <property type="entry name" value="Ribosomal_L18"/>
</dbReference>
<comment type="function">
    <text evidence="7">This is one of the proteins that bind and probably mediate the attachment of the 5S RNA into the large ribosomal subunit, where it forms part of the central protuberance.</text>
</comment>
<dbReference type="EMBL" id="MGJB01000015">
    <property type="protein sequence ID" value="OGM98408.1"/>
    <property type="molecule type" value="Genomic_DNA"/>
</dbReference>
<sequence>MNSKSKQQHRAMRHRRVRAKIIGTKERPRVSVFKSNRHIFVQFIDDSTGKTILNSKVVSAKKSKMKGDKTAKASAIGDMLTEKAKELGINEAVFDRGGFKFHGRVKAVAEGLKKGGIKI</sequence>
<comment type="subunit">
    <text evidence="7">Part of the 50S ribosomal subunit; part of the 5S rRNA/L5/L18/L25 subcomplex. Contacts the 5S and 23S rRNAs.</text>
</comment>
<dbReference type="GO" id="GO:0003735">
    <property type="term" value="F:structural constituent of ribosome"/>
    <property type="evidence" value="ECO:0007669"/>
    <property type="project" value="InterPro"/>
</dbReference>
<dbReference type="GO" id="GO:0008097">
    <property type="term" value="F:5S rRNA binding"/>
    <property type="evidence" value="ECO:0007669"/>
    <property type="project" value="TreeGrafter"/>
</dbReference>
<dbReference type="NCBIfam" id="TIGR00060">
    <property type="entry name" value="L18_bact"/>
    <property type="match status" value="1"/>
</dbReference>
<dbReference type="CDD" id="cd00432">
    <property type="entry name" value="Ribosomal_L18_L5e"/>
    <property type="match status" value="1"/>
</dbReference>
<evidence type="ECO:0000256" key="2">
    <source>
        <dbReference type="ARBA" id="ARBA00022730"/>
    </source>
</evidence>
<dbReference type="HAMAP" id="MF_01337_B">
    <property type="entry name" value="Ribosomal_uL18_B"/>
    <property type="match status" value="1"/>
</dbReference>
<evidence type="ECO:0000256" key="7">
    <source>
        <dbReference type="HAMAP-Rule" id="MF_01337"/>
    </source>
</evidence>
<name>A0A1F8EE71_9BACT</name>
<dbReference type="STRING" id="1802661.A2649_02400"/>
<comment type="similarity">
    <text evidence="1 7">Belongs to the universal ribosomal protein uL18 family.</text>
</comment>
<dbReference type="PANTHER" id="PTHR12899">
    <property type="entry name" value="39S RIBOSOMAL PROTEIN L18, MITOCHONDRIAL"/>
    <property type="match status" value="1"/>
</dbReference>
<keyword evidence="2 7" id="KW-0699">rRNA-binding</keyword>
<dbReference type="GO" id="GO:0022625">
    <property type="term" value="C:cytosolic large ribosomal subunit"/>
    <property type="evidence" value="ECO:0007669"/>
    <property type="project" value="TreeGrafter"/>
</dbReference>
<gene>
    <name evidence="7" type="primary">rplR</name>
    <name evidence="8" type="ORF">A2649_02400</name>
</gene>
<keyword evidence="5 7" id="KW-0687">Ribonucleoprotein</keyword>
<evidence type="ECO:0000256" key="5">
    <source>
        <dbReference type="ARBA" id="ARBA00023274"/>
    </source>
</evidence>
<reference evidence="8 9" key="1">
    <citation type="journal article" date="2016" name="Nat. Commun.">
        <title>Thousands of microbial genomes shed light on interconnected biogeochemical processes in an aquifer system.</title>
        <authorList>
            <person name="Anantharaman K."/>
            <person name="Brown C.T."/>
            <person name="Hug L.A."/>
            <person name="Sharon I."/>
            <person name="Castelle C.J."/>
            <person name="Probst A.J."/>
            <person name="Thomas B.C."/>
            <person name="Singh A."/>
            <person name="Wilkins M.J."/>
            <person name="Karaoz U."/>
            <person name="Brodie E.L."/>
            <person name="Williams K.H."/>
            <person name="Hubbard S.S."/>
            <person name="Banfield J.F."/>
        </authorList>
    </citation>
    <scope>NUCLEOTIDE SEQUENCE [LARGE SCALE GENOMIC DNA]</scope>
</reference>
<dbReference type="InterPro" id="IPR004389">
    <property type="entry name" value="Ribosomal_uL18_bac-type"/>
</dbReference>
<organism evidence="8 9">
    <name type="scientific">Candidatus Yanofskybacteria bacterium RIFCSPHIGHO2_01_FULL_41_26</name>
    <dbReference type="NCBI Taxonomy" id="1802661"/>
    <lineage>
        <taxon>Bacteria</taxon>
        <taxon>Candidatus Yanofskyibacteriota</taxon>
    </lineage>
</organism>
<dbReference type="GO" id="GO:0006412">
    <property type="term" value="P:translation"/>
    <property type="evidence" value="ECO:0007669"/>
    <property type="project" value="UniProtKB-UniRule"/>
</dbReference>
<dbReference type="Pfam" id="PF00861">
    <property type="entry name" value="Ribosomal_L18p"/>
    <property type="match status" value="1"/>
</dbReference>
<dbReference type="InterPro" id="IPR005484">
    <property type="entry name" value="Ribosomal_uL18_bac/plant/anim"/>
</dbReference>
<evidence type="ECO:0000313" key="9">
    <source>
        <dbReference type="Proteomes" id="UP000176893"/>
    </source>
</evidence>
<dbReference type="PANTHER" id="PTHR12899:SF3">
    <property type="entry name" value="LARGE RIBOSOMAL SUBUNIT PROTEIN UL18M"/>
    <property type="match status" value="1"/>
</dbReference>
<evidence type="ECO:0000256" key="6">
    <source>
        <dbReference type="ARBA" id="ARBA00035197"/>
    </source>
</evidence>
<dbReference type="AlphaFoldDB" id="A0A1F8EE71"/>
<evidence type="ECO:0000256" key="4">
    <source>
        <dbReference type="ARBA" id="ARBA00022980"/>
    </source>
</evidence>
<evidence type="ECO:0000256" key="1">
    <source>
        <dbReference type="ARBA" id="ARBA00007116"/>
    </source>
</evidence>
<protein>
    <recommendedName>
        <fullName evidence="6 7">Large ribosomal subunit protein uL18</fullName>
    </recommendedName>
</protein>
<proteinExistence type="inferred from homology"/>
<evidence type="ECO:0000313" key="8">
    <source>
        <dbReference type="EMBL" id="OGM98408.1"/>
    </source>
</evidence>